<dbReference type="GeneID" id="37637150"/>
<dbReference type="Pfam" id="PF12974">
    <property type="entry name" value="Phosphonate-bd"/>
    <property type="match status" value="1"/>
</dbReference>
<evidence type="ECO:0000313" key="1">
    <source>
        <dbReference type="EMBL" id="AXR76673.1"/>
    </source>
</evidence>
<name>A0A346PAX8_9EURY</name>
<dbReference type="Proteomes" id="UP000258707">
    <property type="component" value="Chromosome"/>
</dbReference>
<dbReference type="KEGG" id="nan:AArc1_0329"/>
<dbReference type="SUPFAM" id="SSF53850">
    <property type="entry name" value="Periplasmic binding protein-like II"/>
    <property type="match status" value="1"/>
</dbReference>
<organism evidence="1 2">
    <name type="scientific">Natrarchaeobaculum sulfurireducens</name>
    <dbReference type="NCBI Taxonomy" id="2044521"/>
    <lineage>
        <taxon>Archaea</taxon>
        <taxon>Methanobacteriati</taxon>
        <taxon>Methanobacteriota</taxon>
        <taxon>Stenosarchaea group</taxon>
        <taxon>Halobacteria</taxon>
        <taxon>Halobacteriales</taxon>
        <taxon>Natrialbaceae</taxon>
        <taxon>Natrarchaeobaculum</taxon>
    </lineage>
</organism>
<reference evidence="2" key="1">
    <citation type="submission" date="2017-10" db="EMBL/GenBank/DDBJ databases">
        <title>Phenotypic and genomic properties of facultatively anaerobic sulfur-reducing natronoarchaea from hypersaline soda lakes.</title>
        <authorList>
            <person name="Sorokin D.Y."/>
            <person name="Kublanov I.V."/>
            <person name="Roman P."/>
            <person name="Sinninghe Damste J.S."/>
            <person name="Golyshin P.N."/>
            <person name="Rojo D."/>
            <person name="Ciordia S."/>
            <person name="Mena Md.C."/>
            <person name="Ferrer M."/>
            <person name="Messina E."/>
            <person name="Smedile F."/>
            <person name="La Spada G."/>
            <person name="La Cono V."/>
            <person name="Yakimov M.M."/>
        </authorList>
    </citation>
    <scope>NUCLEOTIDE SEQUENCE [LARGE SCALE GENOMIC DNA]</scope>
    <source>
        <strain evidence="2">AArc1</strain>
    </source>
</reference>
<proteinExistence type="predicted"/>
<dbReference type="InterPro" id="IPR006311">
    <property type="entry name" value="TAT_signal"/>
</dbReference>
<gene>
    <name evidence="1" type="ORF">AArc1_0329</name>
</gene>
<dbReference type="AlphaFoldDB" id="A0A346PAX8"/>
<dbReference type="PANTHER" id="PTHR35841">
    <property type="entry name" value="PHOSPHONATES-BINDING PERIPLASMIC PROTEIN"/>
    <property type="match status" value="1"/>
</dbReference>
<dbReference type="PANTHER" id="PTHR35841:SF1">
    <property type="entry name" value="PHOSPHONATES-BINDING PERIPLASMIC PROTEIN"/>
    <property type="match status" value="1"/>
</dbReference>
<dbReference type="EMBL" id="CP024047">
    <property type="protein sequence ID" value="AXR76673.1"/>
    <property type="molecule type" value="Genomic_DNA"/>
</dbReference>
<protein>
    <submittedName>
        <fullName evidence="1">ABC-type phosphate/phosphonate transport system,periplasmic component</fullName>
    </submittedName>
</protein>
<accession>A0A346PAX8</accession>
<dbReference type="Gene3D" id="3.40.190.10">
    <property type="entry name" value="Periplasmic binding protein-like II"/>
    <property type="match status" value="2"/>
</dbReference>
<evidence type="ECO:0000313" key="2">
    <source>
        <dbReference type="Proteomes" id="UP000258707"/>
    </source>
</evidence>
<dbReference type="RefSeq" id="WP_228442376.1">
    <property type="nucleotide sequence ID" value="NZ_CP024047.1"/>
</dbReference>
<dbReference type="PROSITE" id="PS51318">
    <property type="entry name" value="TAT"/>
    <property type="match status" value="1"/>
</dbReference>
<sequence length="374" mass="40041">MPEYSVGGKTRRRFLTASGAAGALALAGCVETGADDDGEETDTIEFVLNPAEETLDIEVQYGPLIRSIEEEFDVEVRTTVAQTYNATVENLSRAGEGDRMLADTSPVAVLELGSDVSVCGMRIQFGAAQYFSTLVARADSDIESVDDLHGETVVGGSLGSISGGIAALWMLQDNGLDLGNAVDGGSAEDFEWIGDQAHDIALGQLMDDDSIAAAGAGEFVTIPNISPDEIADNFPEVADISAEFDGAGSDSTDLRLLEASPPLPRAPIVANGEWDDDLRAEIDEFLINADEDVLGHDAHQLAEDLALDIDDEVLDAFEEDDDFDIDDWDVDADDWQEFDDHLLWFTGIQEADASDYDPIADFAADLGIDYDDLA</sequence>